<keyword evidence="3" id="KW-0732">Signal</keyword>
<dbReference type="KEGG" id="mcoo:MCOO_08210"/>
<dbReference type="AlphaFoldDB" id="A0A7I7KSW6"/>
<proteinExistence type="inferred from homology"/>
<evidence type="ECO:0000256" key="3">
    <source>
        <dbReference type="ARBA" id="ARBA00022729"/>
    </source>
</evidence>
<evidence type="ECO:0000256" key="2">
    <source>
        <dbReference type="ARBA" id="ARBA00010742"/>
    </source>
</evidence>
<evidence type="ECO:0000259" key="4">
    <source>
        <dbReference type="Pfam" id="PF09084"/>
    </source>
</evidence>
<dbReference type="RefSeq" id="WP_163775202.1">
    <property type="nucleotide sequence ID" value="NZ_AP022569.1"/>
</dbReference>
<comment type="subcellular location">
    <subcellularLocation>
        <location evidence="1">Periplasm</location>
    </subcellularLocation>
</comment>
<gene>
    <name evidence="5" type="ORF">MCOO_08210</name>
</gene>
<dbReference type="PANTHER" id="PTHR30024:SF47">
    <property type="entry name" value="TAURINE-BINDING PERIPLASMIC PROTEIN"/>
    <property type="match status" value="1"/>
</dbReference>
<dbReference type="EMBL" id="AP022569">
    <property type="protein sequence ID" value="BBX44806.1"/>
    <property type="molecule type" value="Genomic_DNA"/>
</dbReference>
<evidence type="ECO:0000313" key="6">
    <source>
        <dbReference type="Proteomes" id="UP000465866"/>
    </source>
</evidence>
<dbReference type="Gene3D" id="3.40.190.10">
    <property type="entry name" value="Periplasmic binding protein-like II"/>
    <property type="match status" value="2"/>
</dbReference>
<dbReference type="PANTHER" id="PTHR30024">
    <property type="entry name" value="ALIPHATIC SULFONATES-BINDING PROTEIN-RELATED"/>
    <property type="match status" value="1"/>
</dbReference>
<comment type="similarity">
    <text evidence="2">Belongs to the bacterial solute-binding protein SsuA/TauA family.</text>
</comment>
<reference evidence="5 6" key="1">
    <citation type="journal article" date="2019" name="Emerg. Microbes Infect.">
        <title>Comprehensive subspecies identification of 175 nontuberculous mycobacteria species based on 7547 genomic profiles.</title>
        <authorList>
            <person name="Matsumoto Y."/>
            <person name="Kinjo T."/>
            <person name="Motooka D."/>
            <person name="Nabeya D."/>
            <person name="Jung N."/>
            <person name="Uechi K."/>
            <person name="Horii T."/>
            <person name="Iida T."/>
            <person name="Fujita J."/>
            <person name="Nakamura S."/>
        </authorList>
    </citation>
    <scope>NUCLEOTIDE SEQUENCE [LARGE SCALE GENOMIC DNA]</scope>
    <source>
        <strain evidence="5 6">JCM 12404</strain>
    </source>
</reference>
<accession>A0A7I7KSW6</accession>
<dbReference type="Proteomes" id="UP000465866">
    <property type="component" value="Chromosome"/>
</dbReference>
<organism evidence="5 6">
    <name type="scientific">Mycobacterium cookii</name>
    <dbReference type="NCBI Taxonomy" id="1775"/>
    <lineage>
        <taxon>Bacteria</taxon>
        <taxon>Bacillati</taxon>
        <taxon>Actinomycetota</taxon>
        <taxon>Actinomycetes</taxon>
        <taxon>Mycobacteriales</taxon>
        <taxon>Mycobacteriaceae</taxon>
        <taxon>Mycobacterium</taxon>
    </lineage>
</organism>
<sequence length="298" mass="33087">MDTIDLAYVGRGLHEELVAYVADQEGYFEAEKVHVAIRDGIGWSAERLRRGAVIGLGRTLLSRLTDGIGWTALSVSTDHPLFWFLGNAEVQSMADLRGRRLAVHAAHSPPGAFARIVLRKHGLDPDRDVECVERHPGDYQMDLRHLRDGSIDAAYVGSTLSPEQVADEEGFHLLAWVGDHFQIPTVGVVVDPAHISLDSPALQGLVRANQRALELLFENRSRAVDYVAGFLDRLTREEAQRYYERYVEPYFLPGRVLDLTAVQHAVDTVAAELGVASVAADTIYMNSSAKYERESRNP</sequence>
<evidence type="ECO:0000256" key="1">
    <source>
        <dbReference type="ARBA" id="ARBA00004418"/>
    </source>
</evidence>
<evidence type="ECO:0000313" key="5">
    <source>
        <dbReference type="EMBL" id="BBX44806.1"/>
    </source>
</evidence>
<name>A0A7I7KSW6_9MYCO</name>
<dbReference type="InterPro" id="IPR015168">
    <property type="entry name" value="SsuA/THI5"/>
</dbReference>
<dbReference type="Pfam" id="PF09084">
    <property type="entry name" value="NMT1"/>
    <property type="match status" value="1"/>
</dbReference>
<keyword evidence="6" id="KW-1185">Reference proteome</keyword>
<dbReference type="SUPFAM" id="SSF53850">
    <property type="entry name" value="Periplasmic binding protein-like II"/>
    <property type="match status" value="1"/>
</dbReference>
<protein>
    <recommendedName>
        <fullName evidence="4">SsuA/THI5-like domain-containing protein</fullName>
    </recommendedName>
</protein>
<dbReference type="GO" id="GO:0042597">
    <property type="term" value="C:periplasmic space"/>
    <property type="evidence" value="ECO:0007669"/>
    <property type="project" value="UniProtKB-SubCell"/>
</dbReference>
<feature type="domain" description="SsuA/THI5-like" evidence="4">
    <location>
        <begin position="19"/>
        <end position="219"/>
    </location>
</feature>